<comment type="caution">
    <text evidence="3">The sequence shown here is derived from an EMBL/GenBank/DDBJ whole genome shotgun (WGS) entry which is preliminary data.</text>
</comment>
<name>A0AAP8KCN4_STRMC</name>
<feature type="transmembrane region" description="Helical" evidence="2">
    <location>
        <begin position="59"/>
        <end position="79"/>
    </location>
</feature>
<sequence>MAKKGNQKNSKLTVWVLGFILVCLVIYLLSIVMPIVLIGGIVGVWYFTKKKPDTSKRNISAIVAVVGLLGSVFLTSNTLNAKKTSVPSVPSISSVSYSSSKKKKQKNEDVSASSSSTEASSEESAPDITQDNMPAIIERVQQRLSEDGFDMTGYNLTYDDTILYLVVPDETKYYDKTKLQQFADGFQNKVHSYFNGWALENNYNYNRPPLLVIKTQSGDRIASETLSGNMKLKK</sequence>
<evidence type="ECO:0000313" key="4">
    <source>
        <dbReference type="Proteomes" id="UP000221763"/>
    </source>
</evidence>
<protein>
    <submittedName>
        <fullName evidence="3">Uncharacterized protein</fullName>
    </submittedName>
</protein>
<proteinExistence type="predicted"/>
<keyword evidence="2" id="KW-0472">Membrane</keyword>
<feature type="transmembrane region" description="Helical" evidence="2">
    <location>
        <begin position="14"/>
        <end position="47"/>
    </location>
</feature>
<evidence type="ECO:0000313" key="3">
    <source>
        <dbReference type="EMBL" id="PHV57689.1"/>
    </source>
</evidence>
<feature type="compositionally biased region" description="Low complexity" evidence="1">
    <location>
        <begin position="110"/>
        <end position="119"/>
    </location>
</feature>
<keyword evidence="2" id="KW-1133">Transmembrane helix</keyword>
<evidence type="ECO:0000256" key="1">
    <source>
        <dbReference type="SAM" id="MobiDB-lite"/>
    </source>
</evidence>
<keyword evidence="2" id="KW-0812">Transmembrane</keyword>
<gene>
    <name evidence="3" type="ORF">CS009_04970</name>
</gene>
<organism evidence="3 4">
    <name type="scientific">Streptococcus macedonicus</name>
    <name type="common">Streptococcus gallolyticus macedonicus</name>
    <dbReference type="NCBI Taxonomy" id="59310"/>
    <lineage>
        <taxon>Bacteria</taxon>
        <taxon>Bacillati</taxon>
        <taxon>Bacillota</taxon>
        <taxon>Bacilli</taxon>
        <taxon>Lactobacillales</taxon>
        <taxon>Streptococcaceae</taxon>
        <taxon>Streptococcus</taxon>
    </lineage>
</organism>
<dbReference type="RefSeq" id="WP_099421194.1">
    <property type="nucleotide sequence ID" value="NZ_PEBN01000022.1"/>
</dbReference>
<accession>A0AAP8KCN4</accession>
<feature type="region of interest" description="Disordered" evidence="1">
    <location>
        <begin position="104"/>
        <end position="132"/>
    </location>
</feature>
<dbReference type="Proteomes" id="UP000221763">
    <property type="component" value="Unassembled WGS sequence"/>
</dbReference>
<dbReference type="AlphaFoldDB" id="A0AAP8KCN4"/>
<evidence type="ECO:0000256" key="2">
    <source>
        <dbReference type="SAM" id="Phobius"/>
    </source>
</evidence>
<reference evidence="3 4" key="1">
    <citation type="submission" date="2017-10" db="EMBL/GenBank/DDBJ databases">
        <title>Whole-genome sequence of three Streptococcus macedonicus strains isolated from Italian cheeses of the Veneto region.</title>
        <authorList>
            <person name="Treu L."/>
            <person name="De Diego-Diaz B."/>
            <person name="Papadimitriou K."/>
            <person name="Tsakalidou E."/>
            <person name="Corich V."/>
            <person name="Giacomini A."/>
        </authorList>
    </citation>
    <scope>NUCLEOTIDE SEQUENCE [LARGE SCALE GENOMIC DNA]</scope>
    <source>
        <strain evidence="3 4">19AS</strain>
    </source>
</reference>
<dbReference type="EMBL" id="PEBN01000022">
    <property type="protein sequence ID" value="PHV57689.1"/>
    <property type="molecule type" value="Genomic_DNA"/>
</dbReference>